<name>A0AA88USI3_9ASTE</name>
<sequence length="183" mass="19468">MDIPCTGDIGDQDQVEVRVAIDGNLFVPSECYWHNSGTVLSYLQESGLCHVKMLQGRIAPATVVVRQSGVWRAEIGGGDGDGGGEAPSGVVVASHLVAGAATQAIVEQGRAKCCSVGSIPLTVQVPISTCSTCKTPKTPSQFSPFHLWSNFFFFLLNANFTSRIKFTTPNYIFKQAIGLSIAT</sequence>
<dbReference type="AlphaFoldDB" id="A0AA88USI3"/>
<protein>
    <submittedName>
        <fullName evidence="1">Uncharacterized protein</fullName>
    </submittedName>
</protein>
<evidence type="ECO:0000313" key="1">
    <source>
        <dbReference type="EMBL" id="KAK2992716.1"/>
    </source>
</evidence>
<proteinExistence type="predicted"/>
<keyword evidence="2" id="KW-1185">Reference proteome</keyword>
<reference evidence="1" key="1">
    <citation type="submission" date="2022-12" db="EMBL/GenBank/DDBJ databases">
        <title>Draft genome assemblies for two species of Escallonia (Escalloniales).</title>
        <authorList>
            <person name="Chanderbali A."/>
            <person name="Dervinis C."/>
            <person name="Anghel I."/>
            <person name="Soltis D."/>
            <person name="Soltis P."/>
            <person name="Zapata F."/>
        </authorList>
    </citation>
    <scope>NUCLEOTIDE SEQUENCE</scope>
    <source>
        <strain evidence="1">UCBG92.1500</strain>
        <tissue evidence="1">Leaf</tissue>
    </source>
</reference>
<gene>
    <name evidence="1" type="ORF">RJ640_025219</name>
</gene>
<evidence type="ECO:0000313" key="2">
    <source>
        <dbReference type="Proteomes" id="UP001187471"/>
    </source>
</evidence>
<comment type="caution">
    <text evidence="1">The sequence shown here is derived from an EMBL/GenBank/DDBJ whole genome shotgun (WGS) entry which is preliminary data.</text>
</comment>
<dbReference type="Proteomes" id="UP001187471">
    <property type="component" value="Unassembled WGS sequence"/>
</dbReference>
<accession>A0AA88USI3</accession>
<organism evidence="1 2">
    <name type="scientific">Escallonia rubra</name>
    <dbReference type="NCBI Taxonomy" id="112253"/>
    <lineage>
        <taxon>Eukaryota</taxon>
        <taxon>Viridiplantae</taxon>
        <taxon>Streptophyta</taxon>
        <taxon>Embryophyta</taxon>
        <taxon>Tracheophyta</taxon>
        <taxon>Spermatophyta</taxon>
        <taxon>Magnoliopsida</taxon>
        <taxon>eudicotyledons</taxon>
        <taxon>Gunneridae</taxon>
        <taxon>Pentapetalae</taxon>
        <taxon>asterids</taxon>
        <taxon>campanulids</taxon>
        <taxon>Escalloniales</taxon>
        <taxon>Escalloniaceae</taxon>
        <taxon>Escallonia</taxon>
    </lineage>
</organism>
<dbReference type="EMBL" id="JAVXUO010000387">
    <property type="protein sequence ID" value="KAK2992716.1"/>
    <property type="molecule type" value="Genomic_DNA"/>
</dbReference>